<feature type="domain" description="MacB-like periplasmic core" evidence="9">
    <location>
        <begin position="22"/>
        <end position="225"/>
    </location>
</feature>
<comment type="similarity">
    <text evidence="6">Belongs to the ABC-4 integral membrane protein family.</text>
</comment>
<keyword evidence="2" id="KW-1003">Cell membrane</keyword>
<evidence type="ECO:0000259" key="9">
    <source>
        <dbReference type="Pfam" id="PF12704"/>
    </source>
</evidence>
<dbReference type="PANTHER" id="PTHR30572:SF4">
    <property type="entry name" value="ABC TRANSPORTER PERMEASE YTRF"/>
    <property type="match status" value="1"/>
</dbReference>
<keyword evidence="10" id="KW-0547">Nucleotide-binding</keyword>
<feature type="transmembrane region" description="Helical" evidence="7">
    <location>
        <begin position="419"/>
        <end position="438"/>
    </location>
</feature>
<feature type="transmembrane region" description="Helical" evidence="7">
    <location>
        <begin position="21"/>
        <end position="39"/>
    </location>
</feature>
<gene>
    <name evidence="10" type="ORF">N47_A12680</name>
</gene>
<dbReference type="GO" id="GO:0005524">
    <property type="term" value="F:ATP binding"/>
    <property type="evidence" value="ECO:0007669"/>
    <property type="project" value="UniProtKB-KW"/>
</dbReference>
<name>E1Y9J5_9BACT</name>
<dbReference type="Pfam" id="PF02687">
    <property type="entry name" value="FtsX"/>
    <property type="match status" value="1"/>
</dbReference>
<dbReference type="GO" id="GO:0022857">
    <property type="term" value="F:transmembrane transporter activity"/>
    <property type="evidence" value="ECO:0007669"/>
    <property type="project" value="TreeGrafter"/>
</dbReference>
<evidence type="ECO:0000256" key="3">
    <source>
        <dbReference type="ARBA" id="ARBA00022692"/>
    </source>
</evidence>
<evidence type="ECO:0000259" key="8">
    <source>
        <dbReference type="Pfam" id="PF02687"/>
    </source>
</evidence>
<dbReference type="PANTHER" id="PTHR30572">
    <property type="entry name" value="MEMBRANE COMPONENT OF TRANSPORTER-RELATED"/>
    <property type="match status" value="1"/>
</dbReference>
<accession>E1Y9J5</accession>
<evidence type="ECO:0000313" key="10">
    <source>
        <dbReference type="EMBL" id="CBX27239.1"/>
    </source>
</evidence>
<feature type="transmembrane region" description="Helical" evidence="7">
    <location>
        <begin position="332"/>
        <end position="356"/>
    </location>
</feature>
<evidence type="ECO:0000256" key="2">
    <source>
        <dbReference type="ARBA" id="ARBA00022475"/>
    </source>
</evidence>
<reference evidence="10" key="1">
    <citation type="journal article" date="2011" name="Environ. Microbiol.">
        <title>Genomic insights into the metabolic potential of the polycyclic aromatic hydrocarbon degrading sulfate-reducing Deltaproteobacterium N47.</title>
        <authorList>
            <person name="Bergmann F."/>
            <person name="Selesi D."/>
            <person name="Weinmaier T."/>
            <person name="Tischler P."/>
            <person name="Rattei T."/>
            <person name="Meckenstock R.U."/>
        </authorList>
    </citation>
    <scope>NUCLEOTIDE SEQUENCE</scope>
</reference>
<dbReference type="GO" id="GO:0005886">
    <property type="term" value="C:plasma membrane"/>
    <property type="evidence" value="ECO:0007669"/>
    <property type="project" value="UniProtKB-SubCell"/>
</dbReference>
<dbReference type="Pfam" id="PF12704">
    <property type="entry name" value="MacB_PCD"/>
    <property type="match status" value="1"/>
</dbReference>
<keyword evidence="3 7" id="KW-0812">Transmembrane</keyword>
<evidence type="ECO:0000256" key="7">
    <source>
        <dbReference type="SAM" id="Phobius"/>
    </source>
</evidence>
<keyword evidence="4 7" id="KW-1133">Transmembrane helix</keyword>
<evidence type="ECO:0000256" key="6">
    <source>
        <dbReference type="ARBA" id="ARBA00038076"/>
    </source>
</evidence>
<proteinExistence type="inferred from homology"/>
<dbReference type="InterPro" id="IPR025857">
    <property type="entry name" value="MacB_PCD"/>
</dbReference>
<dbReference type="InterPro" id="IPR003838">
    <property type="entry name" value="ABC3_permease_C"/>
</dbReference>
<evidence type="ECO:0000256" key="5">
    <source>
        <dbReference type="ARBA" id="ARBA00023136"/>
    </source>
</evidence>
<keyword evidence="5 7" id="KW-0472">Membrane</keyword>
<organism evidence="10">
    <name type="scientific">uncultured Desulfobacterium sp</name>
    <dbReference type="NCBI Taxonomy" id="201089"/>
    <lineage>
        <taxon>Bacteria</taxon>
        <taxon>Pseudomonadati</taxon>
        <taxon>Thermodesulfobacteriota</taxon>
        <taxon>Desulfobacteria</taxon>
        <taxon>Desulfobacterales</taxon>
        <taxon>Desulfobacteriaceae</taxon>
        <taxon>Desulfobacterium</taxon>
        <taxon>environmental samples</taxon>
    </lineage>
</organism>
<dbReference type="AlphaFoldDB" id="E1Y9J5"/>
<sequence length="455" mass="48984">MKTHRTIKIALQALLRNPMRAMLTTLGIVIGVGAVIAMMEIGNGSSAAIKKSVASMGANTVLVRPGTASSGGISFGSGSAMTLTSEDCDAIIRECPSVLTAAPVVRARTQVVYGNRNWVPSSIYGTSPEFLEVRDWTNLSEGEVFDNRDVLNGNKVCVLGQTLVRELFEGKSPIGKEVRIKNVSFRVVGVLSAKGANMMGMDQDDTIIAPWTTIKYRVTGSTLDNINQSSSATSSSVNTLSSLYSGDSPSLYPEQSSVQAVNNPMPIRFANIDQIMMAAISTAQIPSLITQITEVLRERHRIRNGEPDDFNIRDMSEMVDMLSSTTKMMTNLLLSVALISLIVGGVGIMNIMLVSVTERTREIGLRMAVGARARDILRQFLVESIVLCLVGGGLGILLGHGGSRLVHFFLRWPVENSPGAIAAAILVSAGVGIIFGYYPAWRASRLDPIEALRYE</sequence>
<evidence type="ECO:0000256" key="4">
    <source>
        <dbReference type="ARBA" id="ARBA00022989"/>
    </source>
</evidence>
<feature type="transmembrane region" description="Helical" evidence="7">
    <location>
        <begin position="376"/>
        <end position="399"/>
    </location>
</feature>
<protein>
    <submittedName>
        <fullName evidence="10">Macrolide export ATP-binding/permease protein macB</fullName>
    </submittedName>
</protein>
<evidence type="ECO:0000256" key="1">
    <source>
        <dbReference type="ARBA" id="ARBA00004651"/>
    </source>
</evidence>
<keyword evidence="10" id="KW-0067">ATP-binding</keyword>
<dbReference type="EMBL" id="FR695864">
    <property type="protein sequence ID" value="CBX27239.1"/>
    <property type="molecule type" value="Genomic_DNA"/>
</dbReference>
<feature type="domain" description="ABC3 transporter permease C-terminal" evidence="8">
    <location>
        <begin position="335"/>
        <end position="448"/>
    </location>
</feature>
<dbReference type="InterPro" id="IPR050250">
    <property type="entry name" value="Macrolide_Exporter_MacB"/>
</dbReference>
<comment type="subcellular location">
    <subcellularLocation>
        <location evidence="1">Cell membrane</location>
        <topology evidence="1">Multi-pass membrane protein</topology>
    </subcellularLocation>
</comment>